<keyword evidence="1" id="KW-0472">Membrane</keyword>
<comment type="caution">
    <text evidence="2">The sequence shown here is derived from an EMBL/GenBank/DDBJ whole genome shotgun (WGS) entry which is preliminary data.</text>
</comment>
<keyword evidence="1" id="KW-0812">Transmembrane</keyword>
<evidence type="ECO:0000313" key="3">
    <source>
        <dbReference type="Proteomes" id="UP001165561"/>
    </source>
</evidence>
<dbReference type="EMBL" id="JARACI010000786">
    <property type="protein sequence ID" value="MDD9206123.1"/>
    <property type="molecule type" value="Genomic_DNA"/>
</dbReference>
<evidence type="ECO:0000256" key="1">
    <source>
        <dbReference type="SAM" id="Phobius"/>
    </source>
</evidence>
<reference evidence="2" key="1">
    <citation type="submission" date="2023-02" db="EMBL/GenBank/DDBJ databases">
        <title>Georgenia sp.10Sc9-8, isolated from a soil sample collected from the Taklamakan desert.</title>
        <authorList>
            <person name="Liu S."/>
        </authorList>
    </citation>
    <scope>NUCLEOTIDE SEQUENCE</scope>
    <source>
        <strain evidence="2">10Sc9-8</strain>
    </source>
</reference>
<feature type="transmembrane region" description="Helical" evidence="1">
    <location>
        <begin position="33"/>
        <end position="59"/>
    </location>
</feature>
<keyword evidence="3" id="KW-1185">Reference proteome</keyword>
<feature type="non-terminal residue" evidence="2">
    <location>
        <position position="99"/>
    </location>
</feature>
<accession>A0ABT5TVN0</accession>
<evidence type="ECO:0000313" key="2">
    <source>
        <dbReference type="EMBL" id="MDD9206123.1"/>
    </source>
</evidence>
<gene>
    <name evidence="2" type="ORF">PU560_06520</name>
</gene>
<feature type="transmembrane region" description="Helical" evidence="1">
    <location>
        <begin position="71"/>
        <end position="90"/>
    </location>
</feature>
<sequence length="99" mass="10076">MAVIMTGAALAQVISLAFAPVLTRLYGPELFGVLGAFAAALAVMAPVATLGYQVAIVLPRDDAEASAFARIAVRAGIAVSALLVVVTVLWRDPLAAALN</sequence>
<dbReference type="Proteomes" id="UP001165561">
    <property type="component" value="Unassembled WGS sequence"/>
</dbReference>
<keyword evidence="1" id="KW-1133">Transmembrane helix</keyword>
<organism evidence="2 3">
    <name type="scientific">Georgenia halotolerans</name>
    <dbReference type="NCBI Taxonomy" id="3028317"/>
    <lineage>
        <taxon>Bacteria</taxon>
        <taxon>Bacillati</taxon>
        <taxon>Actinomycetota</taxon>
        <taxon>Actinomycetes</taxon>
        <taxon>Micrococcales</taxon>
        <taxon>Bogoriellaceae</taxon>
        <taxon>Georgenia</taxon>
    </lineage>
</organism>
<protein>
    <submittedName>
        <fullName evidence="2">Oligosaccharide flippase family protein</fullName>
    </submittedName>
</protein>
<proteinExistence type="predicted"/>
<name>A0ABT5TVN0_9MICO</name>